<sequence length="129" mass="13760">MIRSNGPQPPSTAKAIEGAALPLQSINHIHSRNSLPPRVLSVSHRVANDILQEYLEHSPGLFVDQSADPLHASSPSEPSDRRLGDALDVVAQHLSVPLRASLAQALAALASSRHCACGSLGFELEYENL</sequence>
<gene>
    <name evidence="2" type="ORF">Sjap_005741</name>
</gene>
<keyword evidence="3" id="KW-1185">Reference proteome</keyword>
<evidence type="ECO:0000313" key="3">
    <source>
        <dbReference type="Proteomes" id="UP001417504"/>
    </source>
</evidence>
<comment type="caution">
    <text evidence="2">The sequence shown here is derived from an EMBL/GenBank/DDBJ whole genome shotgun (WGS) entry which is preliminary data.</text>
</comment>
<dbReference type="AlphaFoldDB" id="A0AAP0PI99"/>
<proteinExistence type="predicted"/>
<accession>A0AAP0PI99</accession>
<name>A0AAP0PI99_9MAGN</name>
<dbReference type="EMBL" id="JBBNAE010000002">
    <property type="protein sequence ID" value="KAK9145838.1"/>
    <property type="molecule type" value="Genomic_DNA"/>
</dbReference>
<feature type="region of interest" description="Disordered" evidence="1">
    <location>
        <begin position="65"/>
        <end position="84"/>
    </location>
</feature>
<protein>
    <submittedName>
        <fullName evidence="2">Uncharacterized protein</fullName>
    </submittedName>
</protein>
<reference evidence="2 3" key="1">
    <citation type="submission" date="2024-01" db="EMBL/GenBank/DDBJ databases">
        <title>Genome assemblies of Stephania.</title>
        <authorList>
            <person name="Yang L."/>
        </authorList>
    </citation>
    <scope>NUCLEOTIDE SEQUENCE [LARGE SCALE GENOMIC DNA]</scope>
    <source>
        <strain evidence="2">QJT</strain>
        <tissue evidence="2">Leaf</tissue>
    </source>
</reference>
<dbReference type="Proteomes" id="UP001417504">
    <property type="component" value="Unassembled WGS sequence"/>
</dbReference>
<organism evidence="2 3">
    <name type="scientific">Stephania japonica</name>
    <dbReference type="NCBI Taxonomy" id="461633"/>
    <lineage>
        <taxon>Eukaryota</taxon>
        <taxon>Viridiplantae</taxon>
        <taxon>Streptophyta</taxon>
        <taxon>Embryophyta</taxon>
        <taxon>Tracheophyta</taxon>
        <taxon>Spermatophyta</taxon>
        <taxon>Magnoliopsida</taxon>
        <taxon>Ranunculales</taxon>
        <taxon>Menispermaceae</taxon>
        <taxon>Menispermoideae</taxon>
        <taxon>Cissampelideae</taxon>
        <taxon>Stephania</taxon>
    </lineage>
</organism>
<evidence type="ECO:0000313" key="2">
    <source>
        <dbReference type="EMBL" id="KAK9145838.1"/>
    </source>
</evidence>
<evidence type="ECO:0000256" key="1">
    <source>
        <dbReference type="SAM" id="MobiDB-lite"/>
    </source>
</evidence>